<protein>
    <submittedName>
        <fullName evidence="3">Type II toxin-antitoxin system RelB/DinJ family antitoxin</fullName>
    </submittedName>
</protein>
<sequence length="92" mass="10361">MAGNTTNISIRMDADLKAQADALFNELGMNLTTAFNIFVRQSLRVGGIPFEIKMEQPNKETIAAMLEAERIAHDPNVKHYSDVEEALRELKR</sequence>
<dbReference type="NCBIfam" id="TIGR02384">
    <property type="entry name" value="RelB_DinJ"/>
    <property type="match status" value="1"/>
</dbReference>
<dbReference type="GO" id="GO:0044010">
    <property type="term" value="P:single-species biofilm formation"/>
    <property type="evidence" value="ECO:0007669"/>
    <property type="project" value="InterPro"/>
</dbReference>
<dbReference type="PANTHER" id="PTHR38781:SF1">
    <property type="entry name" value="ANTITOXIN DINJ-RELATED"/>
    <property type="match status" value="1"/>
</dbReference>
<keyword evidence="2" id="KW-1277">Toxin-antitoxin system</keyword>
<name>A0A9D2S757_9FIRM</name>
<dbReference type="PIRSF" id="PIRSF003108">
    <property type="entry name" value="DinJ"/>
    <property type="match status" value="1"/>
</dbReference>
<reference evidence="3" key="1">
    <citation type="journal article" date="2021" name="PeerJ">
        <title>Extensive microbial diversity within the chicken gut microbiome revealed by metagenomics and culture.</title>
        <authorList>
            <person name="Gilroy R."/>
            <person name="Ravi A."/>
            <person name="Getino M."/>
            <person name="Pursley I."/>
            <person name="Horton D.L."/>
            <person name="Alikhan N.F."/>
            <person name="Baker D."/>
            <person name="Gharbi K."/>
            <person name="Hall N."/>
            <person name="Watson M."/>
            <person name="Adriaenssens E.M."/>
            <person name="Foster-Nyarko E."/>
            <person name="Jarju S."/>
            <person name="Secka A."/>
            <person name="Antonio M."/>
            <person name="Oren A."/>
            <person name="Chaudhuri R.R."/>
            <person name="La Ragione R."/>
            <person name="Hildebrand F."/>
            <person name="Pallen M.J."/>
        </authorList>
    </citation>
    <scope>NUCLEOTIDE SEQUENCE</scope>
    <source>
        <strain evidence="3">ChiHjej9B8-13557</strain>
    </source>
</reference>
<comment type="similarity">
    <text evidence="1">Belongs to the RelB/DinJ antitoxin family.</text>
</comment>
<reference evidence="3" key="2">
    <citation type="submission" date="2021-04" db="EMBL/GenBank/DDBJ databases">
        <authorList>
            <person name="Gilroy R."/>
        </authorList>
    </citation>
    <scope>NUCLEOTIDE SEQUENCE</scope>
    <source>
        <strain evidence="3">ChiHjej9B8-13557</strain>
    </source>
</reference>
<evidence type="ECO:0000256" key="2">
    <source>
        <dbReference type="ARBA" id="ARBA00022649"/>
    </source>
</evidence>
<dbReference type="AlphaFoldDB" id="A0A9D2S757"/>
<evidence type="ECO:0000313" key="4">
    <source>
        <dbReference type="Proteomes" id="UP000824211"/>
    </source>
</evidence>
<dbReference type="InterPro" id="IPR007337">
    <property type="entry name" value="RelB/DinJ"/>
</dbReference>
<dbReference type="EMBL" id="DWXX01000096">
    <property type="protein sequence ID" value="HJB59127.1"/>
    <property type="molecule type" value="Genomic_DNA"/>
</dbReference>
<dbReference type="GO" id="GO:0000987">
    <property type="term" value="F:cis-regulatory region sequence-specific DNA binding"/>
    <property type="evidence" value="ECO:0007669"/>
    <property type="project" value="InterPro"/>
</dbReference>
<dbReference type="PANTHER" id="PTHR38781">
    <property type="entry name" value="ANTITOXIN DINJ-RELATED"/>
    <property type="match status" value="1"/>
</dbReference>
<dbReference type="GO" id="GO:0006355">
    <property type="term" value="P:regulation of DNA-templated transcription"/>
    <property type="evidence" value="ECO:0007669"/>
    <property type="project" value="InterPro"/>
</dbReference>
<gene>
    <name evidence="3" type="ORF">H9771_05665</name>
</gene>
<evidence type="ECO:0000256" key="1">
    <source>
        <dbReference type="ARBA" id="ARBA00010562"/>
    </source>
</evidence>
<dbReference type="GO" id="GO:0006351">
    <property type="term" value="P:DNA-templated transcription"/>
    <property type="evidence" value="ECO:0007669"/>
    <property type="project" value="TreeGrafter"/>
</dbReference>
<organism evidence="3 4">
    <name type="scientific">Candidatus Faecalibacterium faecipullorum</name>
    <dbReference type="NCBI Taxonomy" id="2838578"/>
    <lineage>
        <taxon>Bacteria</taxon>
        <taxon>Bacillati</taxon>
        <taxon>Bacillota</taxon>
        <taxon>Clostridia</taxon>
        <taxon>Eubacteriales</taxon>
        <taxon>Oscillospiraceae</taxon>
        <taxon>Faecalibacterium</taxon>
    </lineage>
</organism>
<dbReference type="Gene3D" id="1.10.1220.10">
    <property type="entry name" value="Met repressor-like"/>
    <property type="match status" value="1"/>
</dbReference>
<evidence type="ECO:0000313" key="3">
    <source>
        <dbReference type="EMBL" id="HJB59127.1"/>
    </source>
</evidence>
<dbReference type="GO" id="GO:0015643">
    <property type="term" value="F:toxic substance binding"/>
    <property type="evidence" value="ECO:0007669"/>
    <property type="project" value="InterPro"/>
</dbReference>
<proteinExistence type="inferred from homology"/>
<dbReference type="InterPro" id="IPR013321">
    <property type="entry name" value="Arc_rbn_hlx_hlx"/>
</dbReference>
<dbReference type="Pfam" id="PF04221">
    <property type="entry name" value="RelB"/>
    <property type="match status" value="1"/>
</dbReference>
<dbReference type="Proteomes" id="UP000824211">
    <property type="component" value="Unassembled WGS sequence"/>
</dbReference>
<dbReference type="InterPro" id="IPR026262">
    <property type="entry name" value="DinJ"/>
</dbReference>
<accession>A0A9D2S757</accession>
<comment type="caution">
    <text evidence="3">The sequence shown here is derived from an EMBL/GenBank/DDBJ whole genome shotgun (WGS) entry which is preliminary data.</text>
</comment>